<accession>A0ABQ1GQ28</accession>
<organism evidence="1 2">
    <name type="scientific">Dyella nitratireducens</name>
    <dbReference type="NCBI Taxonomy" id="1849580"/>
    <lineage>
        <taxon>Bacteria</taxon>
        <taxon>Pseudomonadati</taxon>
        <taxon>Pseudomonadota</taxon>
        <taxon>Gammaproteobacteria</taxon>
        <taxon>Lysobacterales</taxon>
        <taxon>Rhodanobacteraceae</taxon>
        <taxon>Dyella</taxon>
    </lineage>
</organism>
<proteinExistence type="predicted"/>
<keyword evidence="2" id="KW-1185">Reference proteome</keyword>
<protein>
    <submittedName>
        <fullName evidence="1">Uncharacterized protein</fullName>
    </submittedName>
</protein>
<name>A0ABQ1GQ28_9GAMM</name>
<dbReference type="Proteomes" id="UP000620046">
    <property type="component" value="Unassembled WGS sequence"/>
</dbReference>
<sequence length="84" mass="9423">MLDMLIPCIAEDNQSRIRPCAEHQTGWPNQPEIALLLDSGQDSIGLRLKNFYEDDELSLEATTEKSSVVQSEGTKRVLCWGACR</sequence>
<evidence type="ECO:0000313" key="2">
    <source>
        <dbReference type="Proteomes" id="UP000620046"/>
    </source>
</evidence>
<evidence type="ECO:0000313" key="1">
    <source>
        <dbReference type="EMBL" id="GGA47767.1"/>
    </source>
</evidence>
<comment type="caution">
    <text evidence="1">The sequence shown here is derived from an EMBL/GenBank/DDBJ whole genome shotgun (WGS) entry which is preliminary data.</text>
</comment>
<reference evidence="2" key="1">
    <citation type="journal article" date="2019" name="Int. J. Syst. Evol. Microbiol.">
        <title>The Global Catalogue of Microorganisms (GCM) 10K type strain sequencing project: providing services to taxonomists for standard genome sequencing and annotation.</title>
        <authorList>
            <consortium name="The Broad Institute Genomics Platform"/>
            <consortium name="The Broad Institute Genome Sequencing Center for Infectious Disease"/>
            <person name="Wu L."/>
            <person name="Ma J."/>
        </authorList>
    </citation>
    <scope>NUCLEOTIDE SEQUENCE [LARGE SCALE GENOMIC DNA]</scope>
    <source>
        <strain evidence="2">CGMCC 1.15439</strain>
    </source>
</reference>
<dbReference type="EMBL" id="BMJA01000005">
    <property type="protein sequence ID" value="GGA47767.1"/>
    <property type="molecule type" value="Genomic_DNA"/>
</dbReference>
<gene>
    <name evidence="1" type="ORF">GCM10010981_41180</name>
</gene>